<keyword evidence="5 8" id="KW-0520">NAD</keyword>
<evidence type="ECO:0000256" key="7">
    <source>
        <dbReference type="ARBA" id="ARBA00033987"/>
    </source>
</evidence>
<evidence type="ECO:0000256" key="1">
    <source>
        <dbReference type="ARBA" id="ARBA00004123"/>
    </source>
</evidence>
<dbReference type="SUPFAM" id="SSF47587">
    <property type="entry name" value="Domain of poly(ADP-ribose) polymerase"/>
    <property type="match status" value="1"/>
</dbReference>
<dbReference type="PROSITE" id="PS51059">
    <property type="entry name" value="PARP_CATALYTIC"/>
    <property type="match status" value="1"/>
</dbReference>
<dbReference type="InterPro" id="IPR012317">
    <property type="entry name" value="Poly(ADP-ribose)pol_cat_dom"/>
</dbReference>
<comment type="catalytic activity">
    <reaction evidence="7">
        <text>NAD(+) + (ADP-D-ribosyl)n-acceptor = nicotinamide + (ADP-D-ribosyl)n+1-acceptor + H(+).</text>
        <dbReference type="EC" id="2.4.2.30"/>
    </reaction>
</comment>
<dbReference type="AlphaFoldDB" id="A0A433Q811"/>
<dbReference type="EMBL" id="RBNJ01011699">
    <property type="protein sequence ID" value="RUS25902.1"/>
    <property type="molecule type" value="Genomic_DNA"/>
</dbReference>
<evidence type="ECO:0000256" key="5">
    <source>
        <dbReference type="ARBA" id="ARBA00023027"/>
    </source>
</evidence>
<dbReference type="GO" id="GO:0006302">
    <property type="term" value="P:double-strand break repair"/>
    <property type="evidence" value="ECO:0007669"/>
    <property type="project" value="TreeGrafter"/>
</dbReference>
<dbReference type="GO" id="GO:0005730">
    <property type="term" value="C:nucleolus"/>
    <property type="evidence" value="ECO:0007669"/>
    <property type="project" value="TreeGrafter"/>
</dbReference>
<dbReference type="EC" id="2.4.2.-" evidence="8"/>
<reference evidence="11 12" key="1">
    <citation type="journal article" date="2018" name="New Phytol.">
        <title>Phylogenomics of Endogonaceae and evolution of mycorrhizas within Mucoromycota.</title>
        <authorList>
            <person name="Chang Y."/>
            <person name="Desiro A."/>
            <person name="Na H."/>
            <person name="Sandor L."/>
            <person name="Lipzen A."/>
            <person name="Clum A."/>
            <person name="Barry K."/>
            <person name="Grigoriev I.V."/>
            <person name="Martin F.M."/>
            <person name="Stajich J.E."/>
            <person name="Smith M.E."/>
            <person name="Bonito G."/>
            <person name="Spatafora J.W."/>
        </authorList>
    </citation>
    <scope>NUCLEOTIDE SEQUENCE [LARGE SCALE GENOMIC DNA]</scope>
    <source>
        <strain evidence="11 12">AD002</strain>
    </source>
</reference>
<dbReference type="PANTHER" id="PTHR10459:SF60">
    <property type="entry name" value="POLY [ADP-RIBOSE] POLYMERASE 2"/>
    <property type="match status" value="1"/>
</dbReference>
<keyword evidence="6" id="KW-0539">Nucleus</keyword>
<dbReference type="InterPro" id="IPR004102">
    <property type="entry name" value="Poly(ADP-ribose)pol_reg_dom"/>
</dbReference>
<protein>
    <recommendedName>
        <fullName evidence="8">Poly [ADP-ribose] polymerase</fullName>
        <shortName evidence="8">PARP</shortName>
        <ecNumber evidence="8">2.4.2.-</ecNumber>
    </recommendedName>
</protein>
<dbReference type="SUPFAM" id="SSF56399">
    <property type="entry name" value="ADP-ribosylation"/>
    <property type="match status" value="1"/>
</dbReference>
<evidence type="ECO:0000259" key="9">
    <source>
        <dbReference type="PROSITE" id="PS51059"/>
    </source>
</evidence>
<evidence type="ECO:0000313" key="11">
    <source>
        <dbReference type="EMBL" id="RUS25902.1"/>
    </source>
</evidence>
<dbReference type="GO" id="GO:1990404">
    <property type="term" value="F:NAD+-protein mono-ADP-ribosyltransferase activity"/>
    <property type="evidence" value="ECO:0007669"/>
    <property type="project" value="TreeGrafter"/>
</dbReference>
<dbReference type="Gene3D" id="1.20.142.10">
    <property type="entry name" value="Poly(ADP-ribose) polymerase, regulatory domain"/>
    <property type="match status" value="1"/>
</dbReference>
<feature type="domain" description="PARP alpha-helical" evidence="10">
    <location>
        <begin position="1"/>
        <end position="97"/>
    </location>
</feature>
<dbReference type="PANTHER" id="PTHR10459">
    <property type="entry name" value="DNA LIGASE"/>
    <property type="match status" value="1"/>
</dbReference>
<accession>A0A433Q811</accession>
<dbReference type="Proteomes" id="UP000274822">
    <property type="component" value="Unassembled WGS sequence"/>
</dbReference>
<evidence type="ECO:0000256" key="6">
    <source>
        <dbReference type="ARBA" id="ARBA00023242"/>
    </source>
</evidence>
<evidence type="ECO:0000256" key="3">
    <source>
        <dbReference type="ARBA" id="ARBA00022679"/>
    </source>
</evidence>
<comment type="subcellular location">
    <subcellularLocation>
        <location evidence="1">Nucleus</location>
    </subcellularLocation>
</comment>
<sequence>SLNYNTEKFPLGKLKKKTITDGYNALKELSLVLTDSQPSEPSNKKEIERLSNLFYTVVPHDFGRQRPPLINSPQALKEKLQLVESLAEIEIAQSLMKVGSLPRDADGNLMNRLDAHFASLKLNKLESFDHAHNEFVLIRDYVKNTHGQTHSGYDLEVVDAFRLERHSEPERFKEAGSDKLSNRALLWHGSRLGVYFADCVSKSANYCFTNQTDNEALMLLCEVALGETYELTNSDFYAAENSKKAGKTATLGVGRSQPDPKGKKYLNDGTLVPCGQVINPETPQARNTCLQYNEYIVYDIKQIKFRYLIKLRFNYKQTYFG</sequence>
<comment type="caution">
    <text evidence="11">The sequence shown here is derived from an EMBL/GenBank/DDBJ whole genome shotgun (WGS) entry which is preliminary data.</text>
</comment>
<name>A0A433Q811_9FUNG</name>
<dbReference type="InterPro" id="IPR050800">
    <property type="entry name" value="ARTD/PARP"/>
</dbReference>
<dbReference type="Gene3D" id="3.90.228.10">
    <property type="match status" value="2"/>
</dbReference>
<keyword evidence="12" id="KW-1185">Reference proteome</keyword>
<keyword evidence="3 8" id="KW-0808">Transferase</keyword>
<evidence type="ECO:0000313" key="12">
    <source>
        <dbReference type="Proteomes" id="UP000274822"/>
    </source>
</evidence>
<dbReference type="InterPro" id="IPR036616">
    <property type="entry name" value="Poly(ADP-ribose)pol_reg_dom_sf"/>
</dbReference>
<dbReference type="CDD" id="cd01437">
    <property type="entry name" value="parp_like"/>
    <property type="match status" value="1"/>
</dbReference>
<dbReference type="Pfam" id="PF00644">
    <property type="entry name" value="PARP"/>
    <property type="match status" value="2"/>
</dbReference>
<gene>
    <name evidence="11" type="ORF">BC938DRAFT_471484</name>
</gene>
<proteinExistence type="predicted"/>
<dbReference type="PROSITE" id="PS51060">
    <property type="entry name" value="PARP_ALPHA_HD"/>
    <property type="match status" value="1"/>
</dbReference>
<keyword evidence="4" id="KW-0548">Nucleotidyltransferase</keyword>
<dbReference type="GO" id="GO:0003950">
    <property type="term" value="F:NAD+ poly-ADP-ribosyltransferase activity"/>
    <property type="evidence" value="ECO:0007669"/>
    <property type="project" value="UniProtKB-UniRule"/>
</dbReference>
<dbReference type="Pfam" id="PF02877">
    <property type="entry name" value="PARP_reg"/>
    <property type="match status" value="1"/>
</dbReference>
<organism evidence="11 12">
    <name type="scientific">Jimgerdemannia flammicorona</name>
    <dbReference type="NCBI Taxonomy" id="994334"/>
    <lineage>
        <taxon>Eukaryota</taxon>
        <taxon>Fungi</taxon>
        <taxon>Fungi incertae sedis</taxon>
        <taxon>Mucoromycota</taxon>
        <taxon>Mucoromycotina</taxon>
        <taxon>Endogonomycetes</taxon>
        <taxon>Endogonales</taxon>
        <taxon>Endogonaceae</taxon>
        <taxon>Jimgerdemannia</taxon>
    </lineage>
</organism>
<feature type="non-terminal residue" evidence="11">
    <location>
        <position position="1"/>
    </location>
</feature>
<evidence type="ECO:0000256" key="8">
    <source>
        <dbReference type="RuleBase" id="RU362114"/>
    </source>
</evidence>
<evidence type="ECO:0000259" key="10">
    <source>
        <dbReference type="PROSITE" id="PS51060"/>
    </source>
</evidence>
<keyword evidence="2 8" id="KW-0328">Glycosyltransferase</keyword>
<feature type="domain" description="PARP catalytic" evidence="9">
    <location>
        <begin position="111"/>
        <end position="320"/>
    </location>
</feature>
<dbReference type="GO" id="GO:0070212">
    <property type="term" value="P:protein poly-ADP-ribosylation"/>
    <property type="evidence" value="ECO:0007669"/>
    <property type="project" value="TreeGrafter"/>
</dbReference>
<dbReference type="GO" id="GO:0016779">
    <property type="term" value="F:nucleotidyltransferase activity"/>
    <property type="evidence" value="ECO:0007669"/>
    <property type="project" value="UniProtKB-KW"/>
</dbReference>
<evidence type="ECO:0000256" key="2">
    <source>
        <dbReference type="ARBA" id="ARBA00022676"/>
    </source>
</evidence>
<evidence type="ECO:0000256" key="4">
    <source>
        <dbReference type="ARBA" id="ARBA00022695"/>
    </source>
</evidence>